<feature type="domain" description="OmpR/PhoB-type" evidence="9">
    <location>
        <begin position="135"/>
        <end position="237"/>
    </location>
</feature>
<keyword evidence="4 7" id="KW-0238">DNA-binding</keyword>
<sequence>MQFNERIYEIALVEDDGALRTLLTRHIRQSGFPIRGYATAAEFRASAERYDLVILDVMLPGTSGLDLCRWLRQRSTVPIIFISARSSHTDRIVGLELGADDYLVKPVDPGELVARIRSVLRRHEQPAGRDTQDHSAIARFDGWQIDRRRRELFAPDGGRLSISEAEFDLLNVLVDMPQRVIGRNTLLEHSRDRLPGRDSGDRSVDVLVSRLRRKLGSVEGGRELIRTVRGVGYVFTGQVER</sequence>
<evidence type="ECO:0000256" key="7">
    <source>
        <dbReference type="PROSITE-ProRule" id="PRU01091"/>
    </source>
</evidence>
<evidence type="ECO:0000256" key="6">
    <source>
        <dbReference type="PROSITE-ProRule" id="PRU00169"/>
    </source>
</evidence>
<feature type="DNA-binding region" description="OmpR/PhoB-type" evidence="7">
    <location>
        <begin position="135"/>
        <end position="237"/>
    </location>
</feature>
<dbReference type="Gene3D" id="3.40.50.2300">
    <property type="match status" value="1"/>
</dbReference>
<feature type="domain" description="Response regulatory" evidence="8">
    <location>
        <begin position="9"/>
        <end position="120"/>
    </location>
</feature>
<dbReference type="Gene3D" id="6.10.250.690">
    <property type="match status" value="1"/>
</dbReference>
<gene>
    <name evidence="10" type="ORF">K3174_12510</name>
</gene>
<evidence type="ECO:0000256" key="5">
    <source>
        <dbReference type="ARBA" id="ARBA00023163"/>
    </source>
</evidence>
<dbReference type="InterPro" id="IPR001789">
    <property type="entry name" value="Sig_transdc_resp-reg_receiver"/>
</dbReference>
<proteinExistence type="predicted"/>
<evidence type="ECO:0000256" key="2">
    <source>
        <dbReference type="ARBA" id="ARBA00023012"/>
    </source>
</evidence>
<reference evidence="10 11" key="1">
    <citation type="submission" date="2021-08" db="EMBL/GenBank/DDBJ databases">
        <title>Comparative Genomics Analysis of the Genus Qipengyuania Reveals Extensive Genetic Diversity and Metabolic Versatility, Including the Description of Fifteen Novel Species.</title>
        <authorList>
            <person name="Liu Y."/>
        </authorList>
    </citation>
    <scope>NUCLEOTIDE SEQUENCE [LARGE SCALE GENOMIC DNA]</scope>
    <source>
        <strain evidence="10 11">6D47A</strain>
    </source>
</reference>
<evidence type="ECO:0000256" key="1">
    <source>
        <dbReference type="ARBA" id="ARBA00022553"/>
    </source>
</evidence>
<dbReference type="PANTHER" id="PTHR48111">
    <property type="entry name" value="REGULATOR OF RPOS"/>
    <property type="match status" value="1"/>
</dbReference>
<keyword evidence="5" id="KW-0804">Transcription</keyword>
<dbReference type="SMART" id="SM00448">
    <property type="entry name" value="REC"/>
    <property type="match status" value="1"/>
</dbReference>
<dbReference type="InterPro" id="IPR001867">
    <property type="entry name" value="OmpR/PhoB-type_DNA-bd"/>
</dbReference>
<dbReference type="Gene3D" id="1.10.10.10">
    <property type="entry name" value="Winged helix-like DNA-binding domain superfamily/Winged helix DNA-binding domain"/>
    <property type="match status" value="1"/>
</dbReference>
<dbReference type="Pfam" id="PF00072">
    <property type="entry name" value="Response_reg"/>
    <property type="match status" value="1"/>
</dbReference>
<keyword evidence="1 6" id="KW-0597">Phosphoprotein</keyword>
<dbReference type="RefSeq" id="WP_221558976.1">
    <property type="nucleotide sequence ID" value="NZ_JAIGNO010000008.1"/>
</dbReference>
<name>A0ABS7J7Q5_9SPHN</name>
<dbReference type="SUPFAM" id="SSF46894">
    <property type="entry name" value="C-terminal effector domain of the bipartite response regulators"/>
    <property type="match status" value="1"/>
</dbReference>
<organism evidence="10 11">
    <name type="scientific">Qipengyuania qiaonensis</name>
    <dbReference type="NCBI Taxonomy" id="2867240"/>
    <lineage>
        <taxon>Bacteria</taxon>
        <taxon>Pseudomonadati</taxon>
        <taxon>Pseudomonadota</taxon>
        <taxon>Alphaproteobacteria</taxon>
        <taxon>Sphingomonadales</taxon>
        <taxon>Erythrobacteraceae</taxon>
        <taxon>Qipengyuania</taxon>
    </lineage>
</organism>
<comment type="caution">
    <text evidence="10">The sequence shown here is derived from an EMBL/GenBank/DDBJ whole genome shotgun (WGS) entry which is preliminary data.</text>
</comment>
<dbReference type="InterPro" id="IPR016032">
    <property type="entry name" value="Sig_transdc_resp-reg_C-effctor"/>
</dbReference>
<evidence type="ECO:0000256" key="4">
    <source>
        <dbReference type="ARBA" id="ARBA00023125"/>
    </source>
</evidence>
<evidence type="ECO:0000256" key="3">
    <source>
        <dbReference type="ARBA" id="ARBA00023015"/>
    </source>
</evidence>
<dbReference type="InterPro" id="IPR039420">
    <property type="entry name" value="WalR-like"/>
</dbReference>
<keyword evidence="3" id="KW-0805">Transcription regulation</keyword>
<evidence type="ECO:0000259" key="9">
    <source>
        <dbReference type="PROSITE" id="PS51755"/>
    </source>
</evidence>
<dbReference type="SMART" id="SM00862">
    <property type="entry name" value="Trans_reg_C"/>
    <property type="match status" value="1"/>
</dbReference>
<dbReference type="CDD" id="cd00383">
    <property type="entry name" value="trans_reg_C"/>
    <property type="match status" value="1"/>
</dbReference>
<accession>A0ABS7J7Q5</accession>
<protein>
    <submittedName>
        <fullName evidence="10">Response regulator transcription factor</fullName>
    </submittedName>
</protein>
<keyword evidence="11" id="KW-1185">Reference proteome</keyword>
<dbReference type="PROSITE" id="PS51755">
    <property type="entry name" value="OMPR_PHOB"/>
    <property type="match status" value="1"/>
</dbReference>
<dbReference type="PROSITE" id="PS50110">
    <property type="entry name" value="RESPONSE_REGULATORY"/>
    <property type="match status" value="1"/>
</dbReference>
<dbReference type="EMBL" id="JAIGNO010000008">
    <property type="protein sequence ID" value="MBX7483355.1"/>
    <property type="molecule type" value="Genomic_DNA"/>
</dbReference>
<dbReference type="SUPFAM" id="SSF52172">
    <property type="entry name" value="CheY-like"/>
    <property type="match status" value="1"/>
</dbReference>
<feature type="modified residue" description="4-aspartylphosphate" evidence="6">
    <location>
        <position position="56"/>
    </location>
</feature>
<keyword evidence="2" id="KW-0902">Two-component regulatory system</keyword>
<dbReference type="PANTHER" id="PTHR48111:SF4">
    <property type="entry name" value="DNA-BINDING DUAL TRANSCRIPTIONAL REGULATOR OMPR"/>
    <property type="match status" value="1"/>
</dbReference>
<dbReference type="InterPro" id="IPR036388">
    <property type="entry name" value="WH-like_DNA-bd_sf"/>
</dbReference>
<evidence type="ECO:0000313" key="10">
    <source>
        <dbReference type="EMBL" id="MBX7483355.1"/>
    </source>
</evidence>
<dbReference type="Pfam" id="PF00486">
    <property type="entry name" value="Trans_reg_C"/>
    <property type="match status" value="1"/>
</dbReference>
<evidence type="ECO:0000259" key="8">
    <source>
        <dbReference type="PROSITE" id="PS50110"/>
    </source>
</evidence>
<evidence type="ECO:0000313" key="11">
    <source>
        <dbReference type="Proteomes" id="UP000755104"/>
    </source>
</evidence>
<dbReference type="InterPro" id="IPR011006">
    <property type="entry name" value="CheY-like_superfamily"/>
</dbReference>
<dbReference type="Proteomes" id="UP000755104">
    <property type="component" value="Unassembled WGS sequence"/>
</dbReference>